<evidence type="ECO:0000313" key="12">
    <source>
        <dbReference type="Proteomes" id="UP001523565"/>
    </source>
</evidence>
<dbReference type="InterPro" id="IPR007387">
    <property type="entry name" value="TRAP_DctQ"/>
</dbReference>
<feature type="transmembrane region" description="Helical" evidence="9">
    <location>
        <begin position="131"/>
        <end position="149"/>
    </location>
</feature>
<dbReference type="EMBL" id="JAMZFV010000024">
    <property type="protein sequence ID" value="MCP1111146.1"/>
    <property type="molecule type" value="Genomic_DNA"/>
</dbReference>
<evidence type="ECO:0000313" key="11">
    <source>
        <dbReference type="EMBL" id="MCP1111146.1"/>
    </source>
</evidence>
<feature type="transmembrane region" description="Helical" evidence="9">
    <location>
        <begin position="52"/>
        <end position="70"/>
    </location>
</feature>
<dbReference type="PANTHER" id="PTHR35011">
    <property type="entry name" value="2,3-DIKETO-L-GULONATE TRAP TRANSPORTER SMALL PERMEASE PROTEIN YIAM"/>
    <property type="match status" value="1"/>
</dbReference>
<name>A0ABT1EKB5_9FIRM</name>
<evidence type="ECO:0000256" key="3">
    <source>
        <dbReference type="ARBA" id="ARBA00022475"/>
    </source>
</evidence>
<comment type="similarity">
    <text evidence="8">Belongs to the TRAP transporter small permease family.</text>
</comment>
<accession>A0ABT1EKB5</accession>
<sequence>MVKKIFNDLDKLISWIENIVCVLTLVGIVSIATAGVIARYVFKAGFFWADEVNQALLVAMAMFGSARAVRMNGHTEFTTISSKPKSKKVRIAFRTIIMVITMALLVFLLINLSEYAASGTMLSTVLKIPRMYYYMSMPIGIALCLYEYVRAFKRKVIDDPVTEE</sequence>
<dbReference type="RefSeq" id="WP_262070026.1">
    <property type="nucleotide sequence ID" value="NZ_JAMXOC010000024.1"/>
</dbReference>
<evidence type="ECO:0000256" key="1">
    <source>
        <dbReference type="ARBA" id="ARBA00004429"/>
    </source>
</evidence>
<dbReference type="Proteomes" id="UP001523565">
    <property type="component" value="Unassembled WGS sequence"/>
</dbReference>
<evidence type="ECO:0000256" key="5">
    <source>
        <dbReference type="ARBA" id="ARBA00022692"/>
    </source>
</evidence>
<keyword evidence="6 9" id="KW-1133">Transmembrane helix</keyword>
<organism evidence="11 12">
    <name type="scientific">Ohessyouella blattaphilus</name>
    <dbReference type="NCBI Taxonomy" id="2949333"/>
    <lineage>
        <taxon>Bacteria</taxon>
        <taxon>Bacillati</taxon>
        <taxon>Bacillota</taxon>
        <taxon>Clostridia</taxon>
        <taxon>Lachnospirales</taxon>
        <taxon>Lachnospiraceae</taxon>
        <taxon>Ohessyouella</taxon>
    </lineage>
</organism>
<dbReference type="Pfam" id="PF04290">
    <property type="entry name" value="DctQ"/>
    <property type="match status" value="1"/>
</dbReference>
<dbReference type="InterPro" id="IPR055348">
    <property type="entry name" value="DctQ"/>
</dbReference>
<protein>
    <submittedName>
        <fullName evidence="11">TRAP transporter small permease subunit</fullName>
    </submittedName>
</protein>
<dbReference type="PANTHER" id="PTHR35011:SF5">
    <property type="entry name" value="SIALIC ACID TRAP TRANSPORTER SMALL PERMEASE PROTEIN SIAQ"/>
    <property type="match status" value="1"/>
</dbReference>
<evidence type="ECO:0000256" key="7">
    <source>
        <dbReference type="ARBA" id="ARBA00023136"/>
    </source>
</evidence>
<evidence type="ECO:0000259" key="10">
    <source>
        <dbReference type="Pfam" id="PF04290"/>
    </source>
</evidence>
<keyword evidence="2" id="KW-0813">Transport</keyword>
<gene>
    <name evidence="11" type="ORF">NK118_12895</name>
</gene>
<feature type="domain" description="Tripartite ATP-independent periplasmic transporters DctQ component" evidence="10">
    <location>
        <begin position="28"/>
        <end position="155"/>
    </location>
</feature>
<evidence type="ECO:0000256" key="6">
    <source>
        <dbReference type="ARBA" id="ARBA00022989"/>
    </source>
</evidence>
<reference evidence="11 12" key="1">
    <citation type="journal article" date="2022" name="Genome Biol. Evol.">
        <title>Host diet, physiology and behaviors set the stage for Lachnospiraceae cladogenesis.</title>
        <authorList>
            <person name="Vera-Ponce De Leon A."/>
            <person name="Schneider M."/>
            <person name="Jahnes B.C."/>
            <person name="Sadowski V."/>
            <person name="Camuy-Velez L.A."/>
            <person name="Duan J."/>
            <person name="Sabree Z.L."/>
        </authorList>
    </citation>
    <scope>NUCLEOTIDE SEQUENCE [LARGE SCALE GENOMIC DNA]</scope>
    <source>
        <strain evidence="11 12">PAL227</strain>
    </source>
</reference>
<keyword evidence="7 9" id="KW-0472">Membrane</keyword>
<comment type="subcellular location">
    <subcellularLocation>
        <location evidence="1">Cell inner membrane</location>
        <topology evidence="1">Multi-pass membrane protein</topology>
    </subcellularLocation>
</comment>
<evidence type="ECO:0000256" key="9">
    <source>
        <dbReference type="SAM" id="Phobius"/>
    </source>
</evidence>
<keyword evidence="3" id="KW-1003">Cell membrane</keyword>
<comment type="caution">
    <text evidence="11">The sequence shown here is derived from an EMBL/GenBank/DDBJ whole genome shotgun (WGS) entry which is preliminary data.</text>
</comment>
<evidence type="ECO:0000256" key="2">
    <source>
        <dbReference type="ARBA" id="ARBA00022448"/>
    </source>
</evidence>
<feature type="transmembrane region" description="Helical" evidence="9">
    <location>
        <begin position="12"/>
        <end position="40"/>
    </location>
</feature>
<evidence type="ECO:0000256" key="8">
    <source>
        <dbReference type="ARBA" id="ARBA00038436"/>
    </source>
</evidence>
<keyword evidence="12" id="KW-1185">Reference proteome</keyword>
<feature type="transmembrane region" description="Helical" evidence="9">
    <location>
        <begin position="91"/>
        <end position="111"/>
    </location>
</feature>
<keyword evidence="5 9" id="KW-0812">Transmembrane</keyword>
<evidence type="ECO:0000256" key="4">
    <source>
        <dbReference type="ARBA" id="ARBA00022519"/>
    </source>
</evidence>
<keyword evidence="4" id="KW-0997">Cell inner membrane</keyword>
<proteinExistence type="inferred from homology"/>